<feature type="transmembrane region" description="Helical" evidence="7">
    <location>
        <begin position="40"/>
        <end position="59"/>
    </location>
</feature>
<protein>
    <submittedName>
        <fullName evidence="8">Major facilitator superfamily MFS_1</fullName>
    </submittedName>
</protein>
<feature type="transmembrane region" description="Helical" evidence="7">
    <location>
        <begin position="226"/>
        <end position="245"/>
    </location>
</feature>
<dbReference type="RefSeq" id="WP_013157024.1">
    <property type="nucleotide sequence ID" value="NC_014212.1"/>
</dbReference>
<feature type="transmembrane region" description="Helical" evidence="7">
    <location>
        <begin position="127"/>
        <end position="148"/>
    </location>
</feature>
<keyword evidence="9" id="KW-1185">Reference proteome</keyword>
<evidence type="ECO:0000313" key="8">
    <source>
        <dbReference type="EMBL" id="ADH62418.1"/>
    </source>
</evidence>
<organism evidence="8 9">
    <name type="scientific">Allomeiothermus silvanus (strain ATCC 700542 / DSM 9946 / NBRC 106475 / NCIMB 13440 / VI-R2)</name>
    <name type="common">Thermus silvanus</name>
    <dbReference type="NCBI Taxonomy" id="526227"/>
    <lineage>
        <taxon>Bacteria</taxon>
        <taxon>Thermotogati</taxon>
        <taxon>Deinococcota</taxon>
        <taxon>Deinococci</taxon>
        <taxon>Thermales</taxon>
        <taxon>Thermaceae</taxon>
        <taxon>Allomeiothermus</taxon>
    </lineage>
</organism>
<evidence type="ECO:0000256" key="4">
    <source>
        <dbReference type="ARBA" id="ARBA00022692"/>
    </source>
</evidence>
<dbReference type="Pfam" id="PF07690">
    <property type="entry name" value="MFS_1"/>
    <property type="match status" value="1"/>
</dbReference>
<dbReference type="AlphaFoldDB" id="D7B9Y4"/>
<gene>
    <name evidence="8" type="ordered locus">Mesil_0483</name>
</gene>
<dbReference type="STRING" id="526227.Mesil_0483"/>
<evidence type="ECO:0000256" key="6">
    <source>
        <dbReference type="ARBA" id="ARBA00023136"/>
    </source>
</evidence>
<name>D7B9Y4_ALLS1</name>
<dbReference type="Gene3D" id="1.20.1250.20">
    <property type="entry name" value="MFS general substrate transporter like domains"/>
    <property type="match status" value="1"/>
</dbReference>
<dbReference type="eggNOG" id="COG0738">
    <property type="taxonomic scope" value="Bacteria"/>
</dbReference>
<feature type="transmembrane region" description="Helical" evidence="7">
    <location>
        <begin position="250"/>
        <end position="267"/>
    </location>
</feature>
<keyword evidence="5 7" id="KW-1133">Transmembrane helix</keyword>
<feature type="transmembrane region" description="Helical" evidence="7">
    <location>
        <begin position="304"/>
        <end position="321"/>
    </location>
</feature>
<dbReference type="HOGENOM" id="CLU_782579_0_0_0"/>
<evidence type="ECO:0000256" key="5">
    <source>
        <dbReference type="ARBA" id="ARBA00022989"/>
    </source>
</evidence>
<keyword evidence="4 7" id="KW-0812">Transmembrane</keyword>
<proteinExistence type="inferred from homology"/>
<dbReference type="InterPro" id="IPR051788">
    <property type="entry name" value="MFS_Transporter"/>
</dbReference>
<evidence type="ECO:0000256" key="7">
    <source>
        <dbReference type="SAM" id="Phobius"/>
    </source>
</evidence>
<dbReference type="InterPro" id="IPR036259">
    <property type="entry name" value="MFS_trans_sf"/>
</dbReference>
<reference evidence="8 9" key="1">
    <citation type="journal article" date="2010" name="Stand. Genomic Sci.">
        <title>Complete genome sequence of Meiothermus silvanus type strain (VI-R2).</title>
        <authorList>
            <person name="Sikorski J."/>
            <person name="Tindall B.J."/>
            <person name="Lowry S."/>
            <person name="Lucas S."/>
            <person name="Nolan M."/>
            <person name="Copeland A."/>
            <person name="Glavina Del Rio T."/>
            <person name="Tice H."/>
            <person name="Cheng J.F."/>
            <person name="Han C."/>
            <person name="Pitluck S."/>
            <person name="Liolios K."/>
            <person name="Ivanova N."/>
            <person name="Mavromatis K."/>
            <person name="Mikhailova N."/>
            <person name="Pati A."/>
            <person name="Goodwin L."/>
            <person name="Chen A."/>
            <person name="Palaniappan K."/>
            <person name="Land M."/>
            <person name="Hauser L."/>
            <person name="Chang Y.J."/>
            <person name="Jeffries C.D."/>
            <person name="Rohde M."/>
            <person name="Goker M."/>
            <person name="Woyke T."/>
            <person name="Bristow J."/>
            <person name="Eisen J.A."/>
            <person name="Markowitz V."/>
            <person name="Hugenholtz P."/>
            <person name="Kyrpides N.C."/>
            <person name="Klenk H.P."/>
            <person name="Lapidus A."/>
        </authorList>
    </citation>
    <scope>NUCLEOTIDE SEQUENCE [LARGE SCALE GENOMIC DNA]</scope>
    <source>
        <strain evidence="9">ATCC 700542 / DSM 9946 / VI-R2</strain>
    </source>
</reference>
<feature type="transmembrane region" description="Helical" evidence="7">
    <location>
        <begin position="66"/>
        <end position="84"/>
    </location>
</feature>
<dbReference type="GO" id="GO:0012505">
    <property type="term" value="C:endomembrane system"/>
    <property type="evidence" value="ECO:0007669"/>
    <property type="project" value="UniProtKB-SubCell"/>
</dbReference>
<keyword evidence="3" id="KW-0813">Transport</keyword>
<dbReference type="GO" id="GO:0022857">
    <property type="term" value="F:transmembrane transporter activity"/>
    <property type="evidence" value="ECO:0007669"/>
    <property type="project" value="InterPro"/>
</dbReference>
<evidence type="ECO:0000256" key="3">
    <source>
        <dbReference type="ARBA" id="ARBA00022448"/>
    </source>
</evidence>
<evidence type="ECO:0000256" key="2">
    <source>
        <dbReference type="ARBA" id="ARBA00008335"/>
    </source>
</evidence>
<dbReference type="KEGG" id="msv:Mesil_0483"/>
<feature type="transmembrane region" description="Helical" evidence="7">
    <location>
        <begin position="154"/>
        <end position="173"/>
    </location>
</feature>
<sequence length="354" mass="37571">MRLRLTIGNFLAIFVAGSVVAIPGAVLPQWREGYTSPEQVALYFNLILLGLLIGVTAGSRSRSRRIQYPLAPVSVALGFILAALTPTFNGVLVAGVLLGFGQGVINVHGNGLTGELWPERRVTMLNWVNAAFGVGAVSAPVLSLWLAWREMFGLFAVLALLTAFLVWGAPGPVQTYPRKGPGGGSIWLALLIVVCYAALEGSLATYSGVYLSYLGYPSPLNGTLLSLYWAGLTAGRLFLGTWVALAPLRYLTFLITGSVATLLLMLFPPVAPIFPLIGLFYGPIFATVFALVQEKFGYRAIGGVFYAGAVGGTLGPAFFALVSPPLIPYGFLTLGLLLLASVNYLRGIDARPTV</sequence>
<dbReference type="InterPro" id="IPR011701">
    <property type="entry name" value="MFS"/>
</dbReference>
<dbReference type="GO" id="GO:0016020">
    <property type="term" value="C:membrane"/>
    <property type="evidence" value="ECO:0007669"/>
    <property type="project" value="TreeGrafter"/>
</dbReference>
<evidence type="ECO:0000256" key="1">
    <source>
        <dbReference type="ARBA" id="ARBA00004127"/>
    </source>
</evidence>
<dbReference type="SUPFAM" id="SSF103473">
    <property type="entry name" value="MFS general substrate transporter"/>
    <property type="match status" value="1"/>
</dbReference>
<feature type="transmembrane region" description="Helical" evidence="7">
    <location>
        <begin position="273"/>
        <end position="292"/>
    </location>
</feature>
<keyword evidence="6 7" id="KW-0472">Membrane</keyword>
<comment type="similarity">
    <text evidence="2">Belongs to the major facilitator superfamily.</text>
</comment>
<dbReference type="PANTHER" id="PTHR23514">
    <property type="entry name" value="BYPASS OF STOP CODON PROTEIN 6"/>
    <property type="match status" value="1"/>
</dbReference>
<feature type="transmembrane region" description="Helical" evidence="7">
    <location>
        <begin position="185"/>
        <end position="206"/>
    </location>
</feature>
<dbReference type="EMBL" id="CP002042">
    <property type="protein sequence ID" value="ADH62418.1"/>
    <property type="molecule type" value="Genomic_DNA"/>
</dbReference>
<evidence type="ECO:0000313" key="9">
    <source>
        <dbReference type="Proteomes" id="UP000001916"/>
    </source>
</evidence>
<accession>D7B9Y4</accession>
<feature type="transmembrane region" description="Helical" evidence="7">
    <location>
        <begin position="90"/>
        <end position="107"/>
    </location>
</feature>
<dbReference type="PANTHER" id="PTHR23514:SF3">
    <property type="entry name" value="BYPASS OF STOP CODON PROTEIN 6"/>
    <property type="match status" value="1"/>
</dbReference>
<dbReference type="Proteomes" id="UP000001916">
    <property type="component" value="Chromosome"/>
</dbReference>
<feature type="transmembrane region" description="Helical" evidence="7">
    <location>
        <begin position="327"/>
        <end position="345"/>
    </location>
</feature>
<comment type="subcellular location">
    <subcellularLocation>
        <location evidence="1">Endomembrane system</location>
        <topology evidence="1">Multi-pass membrane protein</topology>
    </subcellularLocation>
</comment>